<dbReference type="EMBL" id="JAULSX010000006">
    <property type="protein sequence ID" value="KAK3488864.1"/>
    <property type="molecule type" value="Genomic_DNA"/>
</dbReference>
<gene>
    <name evidence="1" type="ORF">B0T23DRAFT_321593</name>
</gene>
<dbReference type="Proteomes" id="UP001285908">
    <property type="component" value="Unassembled WGS sequence"/>
</dbReference>
<protein>
    <submittedName>
        <fullName evidence="1">Uncharacterized protein</fullName>
    </submittedName>
</protein>
<proteinExistence type="predicted"/>
<organism evidence="1 2">
    <name type="scientific">Neurospora hispaniola</name>
    <dbReference type="NCBI Taxonomy" id="588809"/>
    <lineage>
        <taxon>Eukaryota</taxon>
        <taxon>Fungi</taxon>
        <taxon>Dikarya</taxon>
        <taxon>Ascomycota</taxon>
        <taxon>Pezizomycotina</taxon>
        <taxon>Sordariomycetes</taxon>
        <taxon>Sordariomycetidae</taxon>
        <taxon>Sordariales</taxon>
        <taxon>Sordariaceae</taxon>
        <taxon>Neurospora</taxon>
    </lineage>
</organism>
<dbReference type="AlphaFoldDB" id="A0AAJ0MP41"/>
<evidence type="ECO:0000313" key="2">
    <source>
        <dbReference type="Proteomes" id="UP001285908"/>
    </source>
</evidence>
<reference evidence="1 2" key="1">
    <citation type="journal article" date="2023" name="Mol. Phylogenet. Evol.">
        <title>Genome-scale phylogeny and comparative genomics of the fungal order Sordariales.</title>
        <authorList>
            <person name="Hensen N."/>
            <person name="Bonometti L."/>
            <person name="Westerberg I."/>
            <person name="Brannstrom I.O."/>
            <person name="Guillou S."/>
            <person name="Cros-Aarteil S."/>
            <person name="Calhoun S."/>
            <person name="Haridas S."/>
            <person name="Kuo A."/>
            <person name="Mondo S."/>
            <person name="Pangilinan J."/>
            <person name="Riley R."/>
            <person name="LaButti K."/>
            <person name="Andreopoulos B."/>
            <person name="Lipzen A."/>
            <person name="Chen C."/>
            <person name="Yan M."/>
            <person name="Daum C."/>
            <person name="Ng V."/>
            <person name="Clum A."/>
            <person name="Steindorff A."/>
            <person name="Ohm R.A."/>
            <person name="Martin F."/>
            <person name="Silar P."/>
            <person name="Natvig D.O."/>
            <person name="Lalanne C."/>
            <person name="Gautier V."/>
            <person name="Ament-Velasquez S.L."/>
            <person name="Kruys A."/>
            <person name="Hutchinson M.I."/>
            <person name="Powell A.J."/>
            <person name="Barry K."/>
            <person name="Miller A.N."/>
            <person name="Grigoriev I.V."/>
            <person name="Debuchy R."/>
            <person name="Gladieux P."/>
            <person name="Hiltunen Thoren M."/>
            <person name="Johannesson H."/>
        </authorList>
    </citation>
    <scope>NUCLEOTIDE SEQUENCE [LARGE SCALE GENOMIC DNA]</scope>
    <source>
        <strain evidence="1 2">FGSC 10403</strain>
    </source>
</reference>
<evidence type="ECO:0000313" key="1">
    <source>
        <dbReference type="EMBL" id="KAK3488864.1"/>
    </source>
</evidence>
<feature type="non-terminal residue" evidence="1">
    <location>
        <position position="1"/>
    </location>
</feature>
<comment type="caution">
    <text evidence="1">The sequence shown here is derived from an EMBL/GenBank/DDBJ whole genome shotgun (WGS) entry which is preliminary data.</text>
</comment>
<dbReference type="RefSeq" id="XP_062690571.1">
    <property type="nucleotide sequence ID" value="XM_062835247.1"/>
</dbReference>
<accession>A0AAJ0MP41</accession>
<keyword evidence="2" id="KW-1185">Reference proteome</keyword>
<name>A0AAJ0MP41_9PEZI</name>
<dbReference type="GeneID" id="87872869"/>
<sequence length="62" mass="6617">NAAFLGKFTRVSPGTLILGQPPRISLGGCCGAYGTLRWRPITPFLDDFDNSIGNLRISGHVA</sequence>